<name>A0A011NBZ3_9PROT</name>
<dbReference type="PANTHER" id="PTHR43840">
    <property type="entry name" value="MITOCHONDRIAL METAL TRANSPORTER 1-RELATED"/>
    <property type="match status" value="1"/>
</dbReference>
<evidence type="ECO:0000256" key="6">
    <source>
        <dbReference type="SAM" id="Phobius"/>
    </source>
</evidence>
<dbReference type="GO" id="GO:0015341">
    <property type="term" value="F:zinc efflux antiporter activity"/>
    <property type="evidence" value="ECO:0007669"/>
    <property type="project" value="TreeGrafter"/>
</dbReference>
<evidence type="ECO:0000256" key="4">
    <source>
        <dbReference type="ARBA" id="ARBA00022989"/>
    </source>
</evidence>
<comment type="subcellular location">
    <subcellularLocation>
        <location evidence="1">Membrane</location>
        <topology evidence="1">Multi-pass membrane protein</topology>
    </subcellularLocation>
</comment>
<dbReference type="GO" id="GO:0015086">
    <property type="term" value="F:cadmium ion transmembrane transporter activity"/>
    <property type="evidence" value="ECO:0007669"/>
    <property type="project" value="TreeGrafter"/>
</dbReference>
<organism evidence="8 9">
    <name type="scientific">Candidatus Accumulibacter appositus</name>
    <dbReference type="NCBI Taxonomy" id="1454003"/>
    <lineage>
        <taxon>Bacteria</taxon>
        <taxon>Pseudomonadati</taxon>
        <taxon>Pseudomonadota</taxon>
        <taxon>Betaproteobacteria</taxon>
        <taxon>Candidatus Accumulibacter</taxon>
    </lineage>
</organism>
<keyword evidence="2" id="KW-0813">Transport</keyword>
<dbReference type="Gene3D" id="1.20.1510.10">
    <property type="entry name" value="Cation efflux protein transmembrane domain"/>
    <property type="match status" value="1"/>
</dbReference>
<dbReference type="STRING" id="1454003.AW10_01960"/>
<feature type="transmembrane region" description="Helical" evidence="6">
    <location>
        <begin position="188"/>
        <end position="206"/>
    </location>
</feature>
<dbReference type="Proteomes" id="UP000021816">
    <property type="component" value="Unassembled WGS sequence"/>
</dbReference>
<dbReference type="InterPro" id="IPR058533">
    <property type="entry name" value="Cation_efflux_TM"/>
</dbReference>
<dbReference type="PANTHER" id="PTHR43840:SF15">
    <property type="entry name" value="MITOCHONDRIAL METAL TRANSPORTER 1-RELATED"/>
    <property type="match status" value="1"/>
</dbReference>
<evidence type="ECO:0000256" key="3">
    <source>
        <dbReference type="ARBA" id="ARBA00022692"/>
    </source>
</evidence>
<evidence type="ECO:0000256" key="5">
    <source>
        <dbReference type="ARBA" id="ARBA00023136"/>
    </source>
</evidence>
<sequence>MTQDTLAIETHALAVGQWASLLMALAGVTAAVLSRSDALLVDGLYSGVNFVAALIAARVARAVQRPADHRYPFGYDAYESLYVSSRSLVLIGILVFALFSSGEKIVVYLSGGEVPALIMGPILVYTVAMVAICSGLAWQFHRAWLRSGRCSQLLHAETRAALVDGALSAGAGTALLLTPLLIATAAEVLVPIADALVVLILQLVMLPQPLSMFRTALREVAGAAAAPESLAIARACADEALHGRPFKFLDIAATKLGRTHFVVLYVEPEIPVLGETLDQLRAALSAVLARSGAPVRCEVVATASPPFLPRPLAAAGSTAAPKS</sequence>
<dbReference type="AlphaFoldDB" id="A0A011NBZ3"/>
<gene>
    <name evidence="8" type="ORF">AW10_01960</name>
</gene>
<keyword evidence="3 6" id="KW-0812">Transmembrane</keyword>
<accession>A0A011NBZ3</accession>
<comment type="caution">
    <text evidence="8">The sequence shown here is derived from an EMBL/GenBank/DDBJ whole genome shotgun (WGS) entry which is preliminary data.</text>
</comment>
<feature type="transmembrane region" description="Helical" evidence="6">
    <location>
        <begin position="12"/>
        <end position="33"/>
    </location>
</feature>
<evidence type="ECO:0000256" key="2">
    <source>
        <dbReference type="ARBA" id="ARBA00022448"/>
    </source>
</evidence>
<evidence type="ECO:0000313" key="8">
    <source>
        <dbReference type="EMBL" id="EXI80183.1"/>
    </source>
</evidence>
<dbReference type="GO" id="GO:0006882">
    <property type="term" value="P:intracellular zinc ion homeostasis"/>
    <property type="evidence" value="ECO:0007669"/>
    <property type="project" value="TreeGrafter"/>
</dbReference>
<feature type="transmembrane region" description="Helical" evidence="6">
    <location>
        <begin position="161"/>
        <end position="182"/>
    </location>
</feature>
<dbReference type="GO" id="GO:0005886">
    <property type="term" value="C:plasma membrane"/>
    <property type="evidence" value="ECO:0007669"/>
    <property type="project" value="TreeGrafter"/>
</dbReference>
<feature type="domain" description="Cation efflux protein transmembrane" evidence="7">
    <location>
        <begin position="17"/>
        <end position="218"/>
    </location>
</feature>
<dbReference type="EMBL" id="JEMX01000039">
    <property type="protein sequence ID" value="EXI80183.1"/>
    <property type="molecule type" value="Genomic_DNA"/>
</dbReference>
<dbReference type="GO" id="GO:0015093">
    <property type="term" value="F:ferrous iron transmembrane transporter activity"/>
    <property type="evidence" value="ECO:0007669"/>
    <property type="project" value="TreeGrafter"/>
</dbReference>
<reference evidence="8 9" key="1">
    <citation type="submission" date="2014-02" db="EMBL/GenBank/DDBJ databases">
        <title>Expanding our view of genomic diversity in Candidatus Accumulibacter clades.</title>
        <authorList>
            <person name="Skennerton C.T."/>
            <person name="Barr J.J."/>
            <person name="Slater F.R."/>
            <person name="Bond P.L."/>
            <person name="Tyson G.W."/>
        </authorList>
    </citation>
    <scope>NUCLEOTIDE SEQUENCE [LARGE SCALE GENOMIC DNA]</scope>
    <source>
        <strain evidence="9">BA-92</strain>
    </source>
</reference>
<keyword evidence="4 6" id="KW-1133">Transmembrane helix</keyword>
<evidence type="ECO:0000259" key="7">
    <source>
        <dbReference type="Pfam" id="PF01545"/>
    </source>
</evidence>
<proteinExistence type="predicted"/>
<dbReference type="InterPro" id="IPR050291">
    <property type="entry name" value="CDF_Transporter"/>
</dbReference>
<evidence type="ECO:0000313" key="9">
    <source>
        <dbReference type="Proteomes" id="UP000021816"/>
    </source>
</evidence>
<feature type="transmembrane region" description="Helical" evidence="6">
    <location>
        <begin position="39"/>
        <end position="60"/>
    </location>
</feature>
<protein>
    <submittedName>
        <fullName evidence="8">Cation diffusion facilitator family transporter</fullName>
    </submittedName>
</protein>
<feature type="transmembrane region" description="Helical" evidence="6">
    <location>
        <begin position="81"/>
        <end position="102"/>
    </location>
</feature>
<evidence type="ECO:0000256" key="1">
    <source>
        <dbReference type="ARBA" id="ARBA00004141"/>
    </source>
</evidence>
<dbReference type="SUPFAM" id="SSF161111">
    <property type="entry name" value="Cation efflux protein transmembrane domain-like"/>
    <property type="match status" value="1"/>
</dbReference>
<dbReference type="PATRIC" id="fig|1454003.3.peg.2007"/>
<dbReference type="Pfam" id="PF01545">
    <property type="entry name" value="Cation_efflux"/>
    <property type="match status" value="1"/>
</dbReference>
<feature type="transmembrane region" description="Helical" evidence="6">
    <location>
        <begin position="122"/>
        <end position="140"/>
    </location>
</feature>
<dbReference type="InterPro" id="IPR027469">
    <property type="entry name" value="Cation_efflux_TMD_sf"/>
</dbReference>
<keyword evidence="5 6" id="KW-0472">Membrane</keyword>